<dbReference type="AlphaFoldDB" id="A0A9P6AFK3"/>
<comment type="caution">
    <text evidence="1">The sequence shown here is derived from an EMBL/GenBank/DDBJ whole genome shotgun (WGS) entry which is preliminary data.</text>
</comment>
<sequence length="110" mass="12874">MTMQYDEDASDGDRLIKWLNNTTDITPHRTTPAEVGVVLHKNECQTKPRNEDTQHRTMEPPRQTTHLLRQVNESAPDNPQTHLSPIRKPNRGRHMTMVWYYKALTLNEDL</sequence>
<name>A0A9P6AFK3_9AGAM</name>
<gene>
    <name evidence="1" type="ORF">BS47DRAFT_1368524</name>
</gene>
<protein>
    <submittedName>
        <fullName evidence="1">Uncharacterized protein</fullName>
    </submittedName>
</protein>
<evidence type="ECO:0000313" key="1">
    <source>
        <dbReference type="EMBL" id="KAF9504814.1"/>
    </source>
</evidence>
<proteinExistence type="predicted"/>
<keyword evidence="2" id="KW-1185">Reference proteome</keyword>
<dbReference type="Proteomes" id="UP000886523">
    <property type="component" value="Unassembled WGS sequence"/>
</dbReference>
<evidence type="ECO:0000313" key="2">
    <source>
        <dbReference type="Proteomes" id="UP000886523"/>
    </source>
</evidence>
<reference evidence="1" key="1">
    <citation type="journal article" date="2020" name="Nat. Commun.">
        <title>Large-scale genome sequencing of mycorrhizal fungi provides insights into the early evolution of symbiotic traits.</title>
        <authorList>
            <person name="Miyauchi S."/>
            <person name="Kiss E."/>
            <person name="Kuo A."/>
            <person name="Drula E."/>
            <person name="Kohler A."/>
            <person name="Sanchez-Garcia M."/>
            <person name="Morin E."/>
            <person name="Andreopoulos B."/>
            <person name="Barry K.W."/>
            <person name="Bonito G."/>
            <person name="Buee M."/>
            <person name="Carver A."/>
            <person name="Chen C."/>
            <person name="Cichocki N."/>
            <person name="Clum A."/>
            <person name="Culley D."/>
            <person name="Crous P.W."/>
            <person name="Fauchery L."/>
            <person name="Girlanda M."/>
            <person name="Hayes R.D."/>
            <person name="Keri Z."/>
            <person name="LaButti K."/>
            <person name="Lipzen A."/>
            <person name="Lombard V."/>
            <person name="Magnuson J."/>
            <person name="Maillard F."/>
            <person name="Murat C."/>
            <person name="Nolan M."/>
            <person name="Ohm R.A."/>
            <person name="Pangilinan J."/>
            <person name="Pereira M.F."/>
            <person name="Perotto S."/>
            <person name="Peter M."/>
            <person name="Pfister S."/>
            <person name="Riley R."/>
            <person name="Sitrit Y."/>
            <person name="Stielow J.B."/>
            <person name="Szollosi G."/>
            <person name="Zifcakova L."/>
            <person name="Stursova M."/>
            <person name="Spatafora J.W."/>
            <person name="Tedersoo L."/>
            <person name="Vaario L.M."/>
            <person name="Yamada A."/>
            <person name="Yan M."/>
            <person name="Wang P."/>
            <person name="Xu J."/>
            <person name="Bruns T."/>
            <person name="Baldrian P."/>
            <person name="Vilgalys R."/>
            <person name="Dunand C."/>
            <person name="Henrissat B."/>
            <person name="Grigoriev I.V."/>
            <person name="Hibbett D."/>
            <person name="Nagy L.G."/>
            <person name="Martin F.M."/>
        </authorList>
    </citation>
    <scope>NUCLEOTIDE SEQUENCE</scope>
    <source>
        <strain evidence="1">UP504</strain>
    </source>
</reference>
<dbReference type="EMBL" id="MU129193">
    <property type="protein sequence ID" value="KAF9504814.1"/>
    <property type="molecule type" value="Genomic_DNA"/>
</dbReference>
<accession>A0A9P6AFK3</accession>
<organism evidence="1 2">
    <name type="scientific">Hydnum rufescens UP504</name>
    <dbReference type="NCBI Taxonomy" id="1448309"/>
    <lineage>
        <taxon>Eukaryota</taxon>
        <taxon>Fungi</taxon>
        <taxon>Dikarya</taxon>
        <taxon>Basidiomycota</taxon>
        <taxon>Agaricomycotina</taxon>
        <taxon>Agaricomycetes</taxon>
        <taxon>Cantharellales</taxon>
        <taxon>Hydnaceae</taxon>
        <taxon>Hydnum</taxon>
    </lineage>
</organism>